<keyword evidence="1" id="KW-0175">Coiled coil</keyword>
<reference evidence="4 5" key="1">
    <citation type="journal article" date="2008" name="Nature">
        <title>Genome analysis of the platypus reveals unique signatures of evolution.</title>
        <authorList>
            <person name="Warren W.C."/>
            <person name="Hillier L.W."/>
            <person name="Marshall Graves J.A."/>
            <person name="Birney E."/>
            <person name="Ponting C.P."/>
            <person name="Grutzner F."/>
            <person name="Belov K."/>
            <person name="Miller W."/>
            <person name="Clarke L."/>
            <person name="Chinwalla A.T."/>
            <person name="Yang S.P."/>
            <person name="Heger A."/>
            <person name="Locke D.P."/>
            <person name="Miethke P."/>
            <person name="Waters P.D."/>
            <person name="Veyrunes F."/>
            <person name="Fulton L."/>
            <person name="Fulton B."/>
            <person name="Graves T."/>
            <person name="Wallis J."/>
            <person name="Puente X.S."/>
            <person name="Lopez-Otin C."/>
            <person name="Ordonez G.R."/>
            <person name="Eichler E.E."/>
            <person name="Chen L."/>
            <person name="Cheng Z."/>
            <person name="Deakin J.E."/>
            <person name="Alsop A."/>
            <person name="Thompson K."/>
            <person name="Kirby P."/>
            <person name="Papenfuss A.T."/>
            <person name="Wakefield M.J."/>
            <person name="Olender T."/>
            <person name="Lancet D."/>
            <person name="Huttley G.A."/>
            <person name="Smit A.F."/>
            <person name="Pask A."/>
            <person name="Temple-Smith P."/>
            <person name="Batzer M.A."/>
            <person name="Walker J.A."/>
            <person name="Konkel M.K."/>
            <person name="Harris R.S."/>
            <person name="Whittington C.M."/>
            <person name="Wong E.S."/>
            <person name="Gemmell N.J."/>
            <person name="Buschiazzo E."/>
            <person name="Vargas Jentzsch I.M."/>
            <person name="Merkel A."/>
            <person name="Schmitz J."/>
            <person name="Zemann A."/>
            <person name="Churakov G."/>
            <person name="Kriegs J.O."/>
            <person name="Brosius J."/>
            <person name="Murchison E.P."/>
            <person name="Sachidanandam R."/>
            <person name="Smith C."/>
            <person name="Hannon G.J."/>
            <person name="Tsend-Ayush E."/>
            <person name="McMillan D."/>
            <person name="Attenborough R."/>
            <person name="Rens W."/>
            <person name="Ferguson-Smith M."/>
            <person name="Lefevre C.M."/>
            <person name="Sharp J.A."/>
            <person name="Nicholas K.R."/>
            <person name="Ray D.A."/>
            <person name="Kube M."/>
            <person name="Reinhardt R."/>
            <person name="Pringle T.H."/>
            <person name="Taylor J."/>
            <person name="Jones R.C."/>
            <person name="Nixon B."/>
            <person name="Dacheux J.L."/>
            <person name="Niwa H."/>
            <person name="Sekita Y."/>
            <person name="Huang X."/>
            <person name="Stark A."/>
            <person name="Kheradpour P."/>
            <person name="Kellis M."/>
            <person name="Flicek P."/>
            <person name="Chen Y."/>
            <person name="Webber C."/>
            <person name="Hardison R."/>
            <person name="Nelson J."/>
            <person name="Hallsworth-Pepin K."/>
            <person name="Delehaunty K."/>
            <person name="Markovic C."/>
            <person name="Minx P."/>
            <person name="Feng Y."/>
            <person name="Kremitzki C."/>
            <person name="Mitreva M."/>
            <person name="Glasscock J."/>
            <person name="Wylie T."/>
            <person name="Wohldmann P."/>
            <person name="Thiru P."/>
            <person name="Nhan M.N."/>
            <person name="Pohl C.S."/>
            <person name="Smith S.M."/>
            <person name="Hou S."/>
            <person name="Nefedov M."/>
            <person name="de Jong P.J."/>
            <person name="Renfree M.B."/>
            <person name="Mardis E.R."/>
            <person name="Wilson R.K."/>
        </authorList>
    </citation>
    <scope>NUCLEOTIDE SEQUENCE [LARGE SCALE GENOMIC DNA]</scope>
    <source>
        <strain evidence="4 5">Glennie</strain>
    </source>
</reference>
<dbReference type="GeneID" id="100073435"/>
<name>A0A6I8N8D1_ORNAN</name>
<evidence type="ECO:0000313" key="4">
    <source>
        <dbReference type="Ensembl" id="ENSOANP00000037276.1"/>
    </source>
</evidence>
<dbReference type="Pfam" id="PF12443">
    <property type="entry name" value="AKNA"/>
    <property type="match status" value="1"/>
</dbReference>
<protein>
    <submittedName>
        <fullName evidence="4">AKNA domain containing 1</fullName>
    </submittedName>
</protein>
<dbReference type="InParanoid" id="A0A6I8N8D1"/>
<evidence type="ECO:0000313" key="5">
    <source>
        <dbReference type="Proteomes" id="UP000002279"/>
    </source>
</evidence>
<feature type="compositionally biased region" description="Basic and acidic residues" evidence="2">
    <location>
        <begin position="545"/>
        <end position="571"/>
    </location>
</feature>
<keyword evidence="5" id="KW-1185">Reference proteome</keyword>
<organism evidence="4 5">
    <name type="scientific">Ornithorhynchus anatinus</name>
    <name type="common">Duckbill platypus</name>
    <dbReference type="NCBI Taxonomy" id="9258"/>
    <lineage>
        <taxon>Eukaryota</taxon>
        <taxon>Metazoa</taxon>
        <taxon>Chordata</taxon>
        <taxon>Craniata</taxon>
        <taxon>Vertebrata</taxon>
        <taxon>Euteleostomi</taxon>
        <taxon>Mammalia</taxon>
        <taxon>Monotremata</taxon>
        <taxon>Ornithorhynchidae</taxon>
        <taxon>Ornithorhynchus</taxon>
    </lineage>
</organism>
<evidence type="ECO:0000259" key="3">
    <source>
        <dbReference type="Pfam" id="PF12443"/>
    </source>
</evidence>
<dbReference type="Bgee" id="ENSOANG00000005360">
    <property type="expression patterns" value="Expressed in testis and 1 other cell type or tissue"/>
</dbReference>
<dbReference type="Ensembl" id="ENSOANT00000047920.1">
    <property type="protein sequence ID" value="ENSOANP00000037276.1"/>
    <property type="gene ID" value="ENSOANG00000005360.3"/>
</dbReference>
<dbReference type="AlphaFoldDB" id="A0A6I8N8D1"/>
<dbReference type="CTD" id="254268"/>
<dbReference type="RefSeq" id="XP_016082325.2">
    <property type="nucleotide sequence ID" value="XM_016226839.3"/>
</dbReference>
<feature type="region of interest" description="Disordered" evidence="2">
    <location>
        <begin position="509"/>
        <end position="579"/>
    </location>
</feature>
<dbReference type="GeneTree" id="ENSGT00940000154254"/>
<feature type="compositionally biased region" description="Low complexity" evidence="2">
    <location>
        <begin position="526"/>
        <end position="540"/>
    </location>
</feature>
<sequence>MDELEFSEDRTDESQRDLPYDGELERNHQKHKNETCIWSEHTFTAVESISDDFSNMMLSEVPKPQDWHTPDEIPGSEENVFPNKVSPDTLIGEKLEADFCMGLFHIPDDNKKYSNSHISEVLLRHLSNEELLNACHFIDGETIPEISFIESFDENRVIKNVTSHRSENLLPKQKNTGDSDQKLLNSEEENCDSSPRDGFTLEENKFDLKPSEEPEVHTEGKQNLLTENGCTKRFKKTQMGQMSQKRTVERTHSSHEFKYGQGQVHYRLPDFSKIAPKVKIPRRNCANKSTPVVKQTTSSPNLIGESGILPDVLGAKTNLDFIEKQSEEEIKKNAEFLQQLQLLTKHAEAQNLTDFLRFTTKVEPSLRVSKGSHTGLESGARITKLSSTLAAEEPFPNPSNLHTTKGEKMGQKLKEQTDHLRTKVQAFSKRITWESLPFEEYSLVLKQLQSDLDMLEQNYLATKEKHRGLQLQNYRLQSVSVGVFDPGRKLEGEIFQIEMQLEDIKEKMDQDMRSFSPSSPVAHPIGSSLSLGDSVSVSCSPALESTREESLTGHTERAELETNNQKEKGESESNENEIIPAKSEDCCFPDDVYELYPQIYLGLPQRVTAISEDFLESNPGETNEPMENSSDAMQCFPLEAEDGSGRVKALKQCMLNQDCASAQGALKRNPKKELKVGHRKPKSRGFPILIQEKAMNLDLADDAFDADSGDNLFPDSFTGPQRDEFTDSRLKMHETQNSGFEELPRDLECCISDFSESGKSRSFL</sequence>
<dbReference type="InterPro" id="IPR052655">
    <property type="entry name" value="AKNA_Centrosome-Trans_reg"/>
</dbReference>
<accession>A0A6I8N8D1</accession>
<dbReference type="PANTHER" id="PTHR21510">
    <property type="entry name" value="AKNA DOMAIN-CONTAINING PROTEIN"/>
    <property type="match status" value="1"/>
</dbReference>
<feature type="domain" description="AKNA" evidence="3">
    <location>
        <begin position="359"/>
        <end position="449"/>
    </location>
</feature>
<evidence type="ECO:0000256" key="2">
    <source>
        <dbReference type="SAM" id="MobiDB-lite"/>
    </source>
</evidence>
<dbReference type="PANTHER" id="PTHR21510:SF16">
    <property type="entry name" value="PROTEIN AKNAD1"/>
    <property type="match status" value="1"/>
</dbReference>
<reference evidence="4" key="2">
    <citation type="submission" date="2025-08" db="UniProtKB">
        <authorList>
            <consortium name="Ensembl"/>
        </authorList>
    </citation>
    <scope>IDENTIFICATION</scope>
    <source>
        <strain evidence="4">Glennie</strain>
    </source>
</reference>
<proteinExistence type="predicted"/>
<feature type="region of interest" description="Disordered" evidence="2">
    <location>
        <begin position="1"/>
        <end position="29"/>
    </location>
</feature>
<gene>
    <name evidence="4" type="primary">AKNAD1</name>
</gene>
<dbReference type="FunCoup" id="A0A6I8N8D1">
    <property type="interactions" value="13"/>
</dbReference>
<feature type="coiled-coil region" evidence="1">
    <location>
        <begin position="438"/>
        <end position="472"/>
    </location>
</feature>
<dbReference type="OMA" id="EPTIHIH"/>
<evidence type="ECO:0000256" key="1">
    <source>
        <dbReference type="SAM" id="Coils"/>
    </source>
</evidence>
<feature type="compositionally biased region" description="Basic and acidic residues" evidence="2">
    <location>
        <begin position="7"/>
        <end position="27"/>
    </location>
</feature>
<dbReference type="InterPro" id="IPR022150">
    <property type="entry name" value="AKNA_dom"/>
</dbReference>
<reference evidence="4" key="3">
    <citation type="submission" date="2025-09" db="UniProtKB">
        <authorList>
            <consortium name="Ensembl"/>
        </authorList>
    </citation>
    <scope>IDENTIFICATION</scope>
    <source>
        <strain evidence="4">Glennie</strain>
    </source>
</reference>
<dbReference type="Proteomes" id="UP000002279">
    <property type="component" value="Chromosome 4"/>
</dbReference>